<dbReference type="AlphaFoldDB" id="A0A5A9NQX4"/>
<name>A0A5A9NQX4_9TELE</name>
<proteinExistence type="predicted"/>
<keyword evidence="3" id="KW-1185">Reference proteome</keyword>
<evidence type="ECO:0000313" key="2">
    <source>
        <dbReference type="EMBL" id="KAA0711381.1"/>
    </source>
</evidence>
<organism evidence="2 3">
    <name type="scientific">Triplophysa tibetana</name>
    <dbReference type="NCBI Taxonomy" id="1572043"/>
    <lineage>
        <taxon>Eukaryota</taxon>
        <taxon>Metazoa</taxon>
        <taxon>Chordata</taxon>
        <taxon>Craniata</taxon>
        <taxon>Vertebrata</taxon>
        <taxon>Euteleostomi</taxon>
        <taxon>Actinopterygii</taxon>
        <taxon>Neopterygii</taxon>
        <taxon>Teleostei</taxon>
        <taxon>Ostariophysi</taxon>
        <taxon>Cypriniformes</taxon>
        <taxon>Nemacheilidae</taxon>
        <taxon>Triplophysa</taxon>
    </lineage>
</organism>
<reference evidence="2 3" key="1">
    <citation type="journal article" date="2019" name="Mol. Ecol. Resour.">
        <title>Chromosome-level genome assembly of Triplophysa tibetana, a fish adapted to the harsh high-altitude environment of the Tibetan Plateau.</title>
        <authorList>
            <person name="Yang X."/>
            <person name="Liu H."/>
            <person name="Ma Z."/>
            <person name="Zou Y."/>
            <person name="Zou M."/>
            <person name="Mao Y."/>
            <person name="Li X."/>
            <person name="Wang H."/>
            <person name="Chen T."/>
            <person name="Wang W."/>
            <person name="Yang R."/>
        </authorList>
    </citation>
    <scope>NUCLEOTIDE SEQUENCE [LARGE SCALE GENOMIC DNA]</scope>
    <source>
        <strain evidence="2">TTIB1903HZAU</strain>
        <tissue evidence="2">Muscle</tissue>
    </source>
</reference>
<feature type="region of interest" description="Disordered" evidence="1">
    <location>
        <begin position="99"/>
        <end position="140"/>
    </location>
</feature>
<comment type="caution">
    <text evidence="2">The sequence shown here is derived from an EMBL/GenBank/DDBJ whole genome shotgun (WGS) entry which is preliminary data.</text>
</comment>
<sequence length="320" mass="33359">MSRCSLGCGTLIEEGDGHDRCIRCLGVQHTEAAFVDTSARTAGRLSFRKLRSRVTVFLREPATISFATRAVTLVATAPKSTTSGLRPRGLPVLAALSDMGNSANVNPPAKCSRADRTPIRSSERSPTGGGIPSGSSATHSETMCDIDEMSLAASEGDWHPTLTNPSSTPSGRVQDEAEVMSSVLTRGYVVPEASEISRDVCFPATQDPFDIGSGSCAPTGGTPEAGNRGGNLHPVSNLLARRDTDGKTPGRTTSGPNLHSHGSDWSVRDGSCLVTKAGPFSGPGAHLLTEFFGSSRVYLQPIAHSTGLCPANPTSRPGEA</sequence>
<dbReference type="Proteomes" id="UP000324632">
    <property type="component" value="Chromosome 15"/>
</dbReference>
<gene>
    <name evidence="2" type="ORF">E1301_Tti006328</name>
</gene>
<feature type="compositionally biased region" description="Basic and acidic residues" evidence="1">
    <location>
        <begin position="112"/>
        <end position="123"/>
    </location>
</feature>
<accession>A0A5A9NQX4</accession>
<evidence type="ECO:0000256" key="1">
    <source>
        <dbReference type="SAM" id="MobiDB-lite"/>
    </source>
</evidence>
<protein>
    <submittedName>
        <fullName evidence="2">Uncharacterized protein</fullName>
    </submittedName>
</protein>
<dbReference type="EMBL" id="SOYY01000015">
    <property type="protein sequence ID" value="KAA0711381.1"/>
    <property type="molecule type" value="Genomic_DNA"/>
</dbReference>
<evidence type="ECO:0000313" key="3">
    <source>
        <dbReference type="Proteomes" id="UP000324632"/>
    </source>
</evidence>
<feature type="region of interest" description="Disordered" evidence="1">
    <location>
        <begin position="212"/>
        <end position="263"/>
    </location>
</feature>